<dbReference type="Ensembl" id="ENSSMRT00000012855.1">
    <property type="protein sequence ID" value="ENSSMRP00000011043.1"/>
    <property type="gene ID" value="ENSSMRG00000008698.1"/>
</dbReference>
<evidence type="ECO:0000256" key="2">
    <source>
        <dbReference type="ARBA" id="ARBA00004496"/>
    </source>
</evidence>
<evidence type="ECO:0000256" key="4">
    <source>
        <dbReference type="ARBA" id="ARBA00008518"/>
    </source>
</evidence>
<keyword evidence="6" id="KW-0963">Cytoplasm</keyword>
<protein>
    <recommendedName>
        <fullName evidence="5">RING-type E3 ubiquitin transferase</fullName>
        <ecNumber evidence="5">2.3.2.27</ecNumber>
    </recommendedName>
</protein>
<dbReference type="InterPro" id="IPR017907">
    <property type="entry name" value="Znf_RING_CS"/>
</dbReference>
<dbReference type="CDD" id="cd19762">
    <property type="entry name" value="Bbox2_TRIM7-like"/>
    <property type="match status" value="1"/>
</dbReference>
<dbReference type="Pfam" id="PF15227">
    <property type="entry name" value="zf-C3HC4_4"/>
    <property type="match status" value="1"/>
</dbReference>
<keyword evidence="7" id="KW-0808">Transferase</keyword>
<evidence type="ECO:0000313" key="17">
    <source>
        <dbReference type="Proteomes" id="UP000694421"/>
    </source>
</evidence>
<comment type="catalytic activity">
    <reaction evidence="1">
        <text>S-ubiquitinyl-[E2 ubiquitin-conjugating enzyme]-L-cysteine + [acceptor protein]-L-lysine = [E2 ubiquitin-conjugating enzyme]-L-cysteine + N(6)-ubiquitinyl-[acceptor protein]-L-lysine.</text>
        <dbReference type="EC" id="2.3.2.27"/>
    </reaction>
</comment>
<dbReference type="GO" id="GO:0061630">
    <property type="term" value="F:ubiquitin protein ligase activity"/>
    <property type="evidence" value="ECO:0007669"/>
    <property type="project" value="UniProtKB-EC"/>
</dbReference>
<dbReference type="SMART" id="SM00336">
    <property type="entry name" value="BBOX"/>
    <property type="match status" value="1"/>
</dbReference>
<dbReference type="PROSITE" id="PS50089">
    <property type="entry name" value="ZF_RING_2"/>
    <property type="match status" value="1"/>
</dbReference>
<keyword evidence="10" id="KW-0833">Ubl conjugation pathway</keyword>
<comment type="pathway">
    <text evidence="3">Protein modification; protein ubiquitination.</text>
</comment>
<keyword evidence="17" id="KW-1185">Reference proteome</keyword>
<dbReference type="OMA" id="WSTNHRI"/>
<dbReference type="PROSITE" id="PS50119">
    <property type="entry name" value="ZF_BBOX"/>
    <property type="match status" value="1"/>
</dbReference>
<dbReference type="InterPro" id="IPR020457">
    <property type="entry name" value="Znf_B-box_chordata"/>
</dbReference>
<evidence type="ECO:0000256" key="11">
    <source>
        <dbReference type="ARBA" id="ARBA00022833"/>
    </source>
</evidence>
<evidence type="ECO:0000256" key="13">
    <source>
        <dbReference type="PROSITE-ProRule" id="PRU00024"/>
    </source>
</evidence>
<reference evidence="16" key="2">
    <citation type="submission" date="2025-09" db="UniProtKB">
        <authorList>
            <consortium name="Ensembl"/>
        </authorList>
    </citation>
    <scope>IDENTIFICATION</scope>
</reference>
<dbReference type="EC" id="2.3.2.27" evidence="5"/>
<comment type="subcellular location">
    <subcellularLocation>
        <location evidence="2">Cytoplasm</location>
    </subcellularLocation>
</comment>
<accession>A0A8D0DNM4</accession>
<keyword evidence="9 13" id="KW-0863">Zinc-finger</keyword>
<dbReference type="Proteomes" id="UP000694421">
    <property type="component" value="Unplaced"/>
</dbReference>
<proteinExistence type="inferred from homology"/>
<dbReference type="Pfam" id="PF00643">
    <property type="entry name" value="zf-B_box"/>
    <property type="match status" value="1"/>
</dbReference>
<evidence type="ECO:0000256" key="6">
    <source>
        <dbReference type="ARBA" id="ARBA00022490"/>
    </source>
</evidence>
<keyword evidence="12" id="KW-0175">Coiled coil</keyword>
<evidence type="ECO:0000256" key="3">
    <source>
        <dbReference type="ARBA" id="ARBA00004906"/>
    </source>
</evidence>
<comment type="similarity">
    <text evidence="4">Belongs to the TRIM/RBCC family.</text>
</comment>
<dbReference type="InterPro" id="IPR001841">
    <property type="entry name" value="Znf_RING"/>
</dbReference>
<organism evidence="16 17">
    <name type="scientific">Salvator merianae</name>
    <name type="common">Argentine black and white tegu</name>
    <name type="synonym">Tupinambis merianae</name>
    <dbReference type="NCBI Taxonomy" id="96440"/>
    <lineage>
        <taxon>Eukaryota</taxon>
        <taxon>Metazoa</taxon>
        <taxon>Chordata</taxon>
        <taxon>Craniata</taxon>
        <taxon>Vertebrata</taxon>
        <taxon>Euteleostomi</taxon>
        <taxon>Lepidosauria</taxon>
        <taxon>Squamata</taxon>
        <taxon>Bifurcata</taxon>
        <taxon>Unidentata</taxon>
        <taxon>Episquamata</taxon>
        <taxon>Laterata</taxon>
        <taxon>Teiioidea</taxon>
        <taxon>Teiidae</taxon>
        <taxon>Salvator</taxon>
    </lineage>
</organism>
<reference evidence="16" key="1">
    <citation type="submission" date="2025-08" db="UniProtKB">
        <authorList>
            <consortium name="Ensembl"/>
        </authorList>
    </citation>
    <scope>IDENTIFICATION</scope>
</reference>
<dbReference type="AlphaFoldDB" id="A0A8D0DNM4"/>
<keyword evidence="11" id="KW-0862">Zinc</keyword>
<dbReference type="GeneTree" id="ENSGT01030000234669"/>
<evidence type="ECO:0000256" key="5">
    <source>
        <dbReference type="ARBA" id="ARBA00012483"/>
    </source>
</evidence>
<evidence type="ECO:0000259" key="15">
    <source>
        <dbReference type="PROSITE" id="PS50119"/>
    </source>
</evidence>
<dbReference type="InterPro" id="IPR000315">
    <property type="entry name" value="Znf_B-box"/>
</dbReference>
<dbReference type="SUPFAM" id="SSF57850">
    <property type="entry name" value="RING/U-box"/>
    <property type="match status" value="1"/>
</dbReference>
<evidence type="ECO:0000259" key="14">
    <source>
        <dbReference type="PROSITE" id="PS50089"/>
    </source>
</evidence>
<keyword evidence="8" id="KW-0479">Metal-binding</keyword>
<sequence>MATGNLVKNFSEEATCSLCLEYFKDPVTVDCGHNFCQVCITQCLKKPKSSCPQLQLETQEEEKWGVCGKHQEPLKLFCKEDRICICVVCDRSKEHKDHNMLPLEEAFEEYKVRSPYGRWIARLWEPFSRFQVFFPQFRSCQEHLQILEEIWSTNHRIIELEGTSRVIESNPLLNAGFTKASQTDNCPASP</sequence>
<feature type="domain" description="B box-type" evidence="15">
    <location>
        <begin position="62"/>
        <end position="103"/>
    </location>
</feature>
<dbReference type="PANTHER" id="PTHR24103">
    <property type="entry name" value="E3 UBIQUITIN-PROTEIN LIGASE TRIM"/>
    <property type="match status" value="1"/>
</dbReference>
<dbReference type="SMART" id="SM00184">
    <property type="entry name" value="RING"/>
    <property type="match status" value="1"/>
</dbReference>
<evidence type="ECO:0000256" key="10">
    <source>
        <dbReference type="ARBA" id="ARBA00022786"/>
    </source>
</evidence>
<name>A0A8D0DNM4_SALMN</name>
<dbReference type="Gene3D" id="3.30.160.60">
    <property type="entry name" value="Classic Zinc Finger"/>
    <property type="match status" value="1"/>
</dbReference>
<dbReference type="PRINTS" id="PR01406">
    <property type="entry name" value="BBOXZNFINGER"/>
</dbReference>
<feature type="domain" description="RING-type" evidence="14">
    <location>
        <begin position="16"/>
        <end position="52"/>
    </location>
</feature>
<dbReference type="SUPFAM" id="SSF57845">
    <property type="entry name" value="B-box zinc-binding domain"/>
    <property type="match status" value="1"/>
</dbReference>
<evidence type="ECO:0000256" key="12">
    <source>
        <dbReference type="ARBA" id="ARBA00023054"/>
    </source>
</evidence>
<dbReference type="PROSITE" id="PS00518">
    <property type="entry name" value="ZF_RING_1"/>
    <property type="match status" value="1"/>
</dbReference>
<evidence type="ECO:0000256" key="9">
    <source>
        <dbReference type="ARBA" id="ARBA00022771"/>
    </source>
</evidence>
<evidence type="ECO:0000256" key="1">
    <source>
        <dbReference type="ARBA" id="ARBA00000900"/>
    </source>
</evidence>
<evidence type="ECO:0000256" key="8">
    <source>
        <dbReference type="ARBA" id="ARBA00022723"/>
    </source>
</evidence>
<evidence type="ECO:0000313" key="16">
    <source>
        <dbReference type="Ensembl" id="ENSSMRP00000011043.1"/>
    </source>
</evidence>
<dbReference type="Gene3D" id="3.30.40.10">
    <property type="entry name" value="Zinc/RING finger domain, C3HC4 (zinc finger)"/>
    <property type="match status" value="1"/>
</dbReference>
<dbReference type="InterPro" id="IPR050143">
    <property type="entry name" value="TRIM/RBCC"/>
</dbReference>
<dbReference type="GO" id="GO:0008270">
    <property type="term" value="F:zinc ion binding"/>
    <property type="evidence" value="ECO:0007669"/>
    <property type="project" value="UniProtKB-KW"/>
</dbReference>
<dbReference type="GO" id="GO:0005737">
    <property type="term" value="C:cytoplasm"/>
    <property type="evidence" value="ECO:0007669"/>
    <property type="project" value="UniProtKB-SubCell"/>
</dbReference>
<dbReference type="InterPro" id="IPR013083">
    <property type="entry name" value="Znf_RING/FYVE/PHD"/>
</dbReference>
<evidence type="ECO:0000256" key="7">
    <source>
        <dbReference type="ARBA" id="ARBA00022679"/>
    </source>
</evidence>